<dbReference type="SUPFAM" id="SSF54427">
    <property type="entry name" value="NTF2-like"/>
    <property type="match status" value="1"/>
</dbReference>
<dbReference type="Proteomes" id="UP000234275">
    <property type="component" value="Unassembled WGS sequence"/>
</dbReference>
<sequence length="508" mass="56883">MAILKDLYQRFLGGPRPAAMAPDVSVSYITTTTKFEGADAVLSHLTKQDNVVKRKSEQVIAGIEGDNSVCVDVETTLEFVSGGGAYLPSMDDNFLADRVATFPTLHIVHFNSQNQIQQIRIYWDQASLLKQVEVIGARGRGWPIREAKEQTRFIKSAASAAAAPKRRANQSNDEPENGDERSKRASPGKKHIKDPHAAGSLYELLSPEKDRAEPVRAPRAPASAKPPPREYSELFVGADDNADDEDAPDATPSKPTKFAPKAGAGKNFRASRIFDDDETVAAEDSHRQIAYRANPKRFDHFEIGGDNSRREIQEVPSRPGSRHVPHWEFDDFATPEKPKRQPRGEEIRHFGWSDDEPEPTPVFQKHVSQPRRDAETHFSMTDQDEETSGPRYIRAYGNKGMSLYKNHLFDDAAEEKSNENAPLSSAHNGPNRREFESHWTAADESPADGKSNENKKPVGADRQKALKNMESQWEAYDESPQPSKFVRPPPQRRAIRKVNERSWGLGDE</sequence>
<protein>
    <recommendedName>
        <fullName evidence="4">NTF2-like protein</fullName>
    </recommendedName>
</protein>
<feature type="region of interest" description="Disordered" evidence="1">
    <location>
        <begin position="156"/>
        <end position="393"/>
    </location>
</feature>
<evidence type="ECO:0000313" key="2">
    <source>
        <dbReference type="EMBL" id="PLB50713.1"/>
    </source>
</evidence>
<dbReference type="EMBL" id="MSFO01000003">
    <property type="protein sequence ID" value="PLB50713.1"/>
    <property type="molecule type" value="Genomic_DNA"/>
</dbReference>
<feature type="compositionally biased region" description="Basic and acidic residues" evidence="1">
    <location>
        <begin position="296"/>
        <end position="313"/>
    </location>
</feature>
<dbReference type="Gene3D" id="3.10.450.50">
    <property type="match status" value="1"/>
</dbReference>
<gene>
    <name evidence="2" type="ORF">P170DRAFT_455167</name>
</gene>
<evidence type="ECO:0000256" key="1">
    <source>
        <dbReference type="SAM" id="MobiDB-lite"/>
    </source>
</evidence>
<dbReference type="AlphaFoldDB" id="A0A2I2GCV5"/>
<organism evidence="2 3">
    <name type="scientific">Aspergillus steynii IBT 23096</name>
    <dbReference type="NCBI Taxonomy" id="1392250"/>
    <lineage>
        <taxon>Eukaryota</taxon>
        <taxon>Fungi</taxon>
        <taxon>Dikarya</taxon>
        <taxon>Ascomycota</taxon>
        <taxon>Pezizomycotina</taxon>
        <taxon>Eurotiomycetes</taxon>
        <taxon>Eurotiomycetidae</taxon>
        <taxon>Eurotiales</taxon>
        <taxon>Aspergillaceae</taxon>
        <taxon>Aspergillus</taxon>
        <taxon>Aspergillus subgen. Circumdati</taxon>
    </lineage>
</organism>
<feature type="compositionally biased region" description="Basic residues" evidence="1">
    <location>
        <begin position="184"/>
        <end position="193"/>
    </location>
</feature>
<proteinExistence type="predicted"/>
<feature type="region of interest" description="Disordered" evidence="1">
    <location>
        <begin position="412"/>
        <end position="508"/>
    </location>
</feature>
<feature type="compositionally biased region" description="Basic and acidic residues" evidence="1">
    <location>
        <begin position="325"/>
        <end position="352"/>
    </location>
</feature>
<evidence type="ECO:0000313" key="3">
    <source>
        <dbReference type="Proteomes" id="UP000234275"/>
    </source>
</evidence>
<feature type="compositionally biased region" description="Basic and acidic residues" evidence="1">
    <location>
        <begin position="206"/>
        <end position="216"/>
    </location>
</feature>
<dbReference type="InterPro" id="IPR032710">
    <property type="entry name" value="NTF2-like_dom_sf"/>
</dbReference>
<keyword evidence="3" id="KW-1185">Reference proteome</keyword>
<dbReference type="STRING" id="1392250.A0A2I2GCV5"/>
<accession>A0A2I2GCV5</accession>
<dbReference type="GeneID" id="36559206"/>
<evidence type="ECO:0008006" key="4">
    <source>
        <dbReference type="Google" id="ProtNLM"/>
    </source>
</evidence>
<dbReference type="RefSeq" id="XP_024706015.1">
    <property type="nucleotide sequence ID" value="XM_024851507.1"/>
</dbReference>
<comment type="caution">
    <text evidence="2">The sequence shown here is derived from an EMBL/GenBank/DDBJ whole genome shotgun (WGS) entry which is preliminary data.</text>
</comment>
<dbReference type="VEuPathDB" id="FungiDB:P170DRAFT_455167"/>
<feature type="compositionally biased region" description="Basic and acidic residues" evidence="1">
    <location>
        <begin position="450"/>
        <end position="464"/>
    </location>
</feature>
<feature type="compositionally biased region" description="Polar residues" evidence="1">
    <location>
        <begin position="419"/>
        <end position="428"/>
    </location>
</feature>
<name>A0A2I2GCV5_9EURO</name>
<dbReference type="OrthoDB" id="1162399at2759"/>
<reference evidence="2 3" key="1">
    <citation type="submission" date="2016-12" db="EMBL/GenBank/DDBJ databases">
        <title>The genomes of Aspergillus section Nigri reveals drivers in fungal speciation.</title>
        <authorList>
            <consortium name="DOE Joint Genome Institute"/>
            <person name="Vesth T.C."/>
            <person name="Nybo J."/>
            <person name="Theobald S."/>
            <person name="Brandl J."/>
            <person name="Frisvad J.C."/>
            <person name="Nielsen K.F."/>
            <person name="Lyhne E.K."/>
            <person name="Kogle M.E."/>
            <person name="Kuo A."/>
            <person name="Riley R."/>
            <person name="Clum A."/>
            <person name="Nolan M."/>
            <person name="Lipzen A."/>
            <person name="Salamov A."/>
            <person name="Henrissat B."/>
            <person name="Wiebenga A."/>
            <person name="De Vries R.P."/>
            <person name="Grigoriev I.V."/>
            <person name="Mortensen U.H."/>
            <person name="Andersen M.R."/>
            <person name="Baker S.E."/>
        </authorList>
    </citation>
    <scope>NUCLEOTIDE SEQUENCE [LARGE SCALE GENOMIC DNA]</scope>
    <source>
        <strain evidence="2 3">IBT 23096</strain>
    </source>
</reference>